<reference evidence="2" key="2">
    <citation type="submission" date="2014-07" db="EMBL/GenBank/DDBJ databases">
        <authorList>
            <person name="Hull J."/>
        </authorList>
    </citation>
    <scope>NUCLEOTIDE SEQUENCE</scope>
</reference>
<feature type="region of interest" description="Disordered" evidence="1">
    <location>
        <begin position="29"/>
        <end position="53"/>
    </location>
</feature>
<dbReference type="EMBL" id="GDHC01014218">
    <property type="protein sequence ID" value="JAQ04411.1"/>
    <property type="molecule type" value="Transcribed_RNA"/>
</dbReference>
<reference evidence="2" key="1">
    <citation type="journal article" date="2014" name="PLoS ONE">
        <title>Transcriptome-Based Identification of ABC Transporters in the Western Tarnished Plant Bug Lygus hesperus.</title>
        <authorList>
            <person name="Hull J.J."/>
            <person name="Chaney K."/>
            <person name="Geib S.M."/>
            <person name="Fabrick J.A."/>
            <person name="Brent C.S."/>
            <person name="Walsh D."/>
            <person name="Lavine L.C."/>
        </authorList>
    </citation>
    <scope>NUCLEOTIDE SEQUENCE</scope>
</reference>
<proteinExistence type="predicted"/>
<accession>A0A0A9WSB7</accession>
<evidence type="ECO:0000313" key="3">
    <source>
        <dbReference type="EMBL" id="JAQ04411.1"/>
    </source>
</evidence>
<gene>
    <name evidence="2" type="primary">BAP18_0</name>
    <name evidence="2" type="ORF">CM83_58739</name>
    <name evidence="3" type="ORF">g.57344</name>
</gene>
<sequence length="106" mass="11395">MNSASKVGDIFSAAGSEFNKLSELIINLHPSAESPSGRSSSKKKSFEDSSTPLRHQVVLGKQKVVGTSLLKSSEVTLNMLNAHESEVDVEGMHQDFGTAHHEEVTS</sequence>
<dbReference type="AlphaFoldDB" id="A0A0A9WSB7"/>
<evidence type="ECO:0000256" key="1">
    <source>
        <dbReference type="SAM" id="MobiDB-lite"/>
    </source>
</evidence>
<dbReference type="EMBL" id="GBHO01033283">
    <property type="protein sequence ID" value="JAG10321.1"/>
    <property type="molecule type" value="Transcribed_RNA"/>
</dbReference>
<evidence type="ECO:0000313" key="2">
    <source>
        <dbReference type="EMBL" id="JAG10321.1"/>
    </source>
</evidence>
<organism evidence="2">
    <name type="scientific">Lygus hesperus</name>
    <name type="common">Western plant bug</name>
    <dbReference type="NCBI Taxonomy" id="30085"/>
    <lineage>
        <taxon>Eukaryota</taxon>
        <taxon>Metazoa</taxon>
        <taxon>Ecdysozoa</taxon>
        <taxon>Arthropoda</taxon>
        <taxon>Hexapoda</taxon>
        <taxon>Insecta</taxon>
        <taxon>Pterygota</taxon>
        <taxon>Neoptera</taxon>
        <taxon>Paraneoptera</taxon>
        <taxon>Hemiptera</taxon>
        <taxon>Heteroptera</taxon>
        <taxon>Panheteroptera</taxon>
        <taxon>Cimicomorpha</taxon>
        <taxon>Miridae</taxon>
        <taxon>Mirini</taxon>
        <taxon>Lygus</taxon>
    </lineage>
</organism>
<protein>
    <submittedName>
        <fullName evidence="2">Chromatin complexes subunit BAP18</fullName>
    </submittedName>
</protein>
<reference evidence="3" key="3">
    <citation type="journal article" date="2016" name="Gigascience">
        <title>De novo construction of an expanded transcriptome assembly for the western tarnished plant bug, Lygus hesperus.</title>
        <authorList>
            <person name="Tassone E.E."/>
            <person name="Geib S.M."/>
            <person name="Hall B."/>
            <person name="Fabrick J.A."/>
            <person name="Brent C.S."/>
            <person name="Hull J.J."/>
        </authorList>
    </citation>
    <scope>NUCLEOTIDE SEQUENCE</scope>
</reference>
<name>A0A0A9WSB7_LYGHE</name>